<evidence type="ECO:0000313" key="4">
    <source>
        <dbReference type="Proteomes" id="UP000564964"/>
    </source>
</evidence>
<accession>A0A7J4JJZ5</accession>
<reference evidence="2" key="1">
    <citation type="journal article" date="2020" name="bioRxiv">
        <title>A rank-normalized archaeal taxonomy based on genome phylogeny resolves widespread incomplete and uneven classifications.</title>
        <authorList>
            <person name="Rinke C."/>
            <person name="Chuvochina M."/>
            <person name="Mussig A.J."/>
            <person name="Chaumeil P.-A."/>
            <person name="Waite D.W."/>
            <person name="Whitman W.B."/>
            <person name="Parks D.H."/>
            <person name="Hugenholtz P."/>
        </authorList>
    </citation>
    <scope>NUCLEOTIDE SEQUENCE</scope>
    <source>
        <strain evidence="2">UBA10219</strain>
    </source>
</reference>
<reference evidence="3" key="3">
    <citation type="submission" date="2021-05" db="EMBL/GenBank/DDBJ databases">
        <title>Protein family content uncovers lineage relationships and bacterial pathway maintenance mechanisms in DPANN archaea.</title>
        <authorList>
            <person name="Castelle C.J."/>
            <person name="Meheust R."/>
            <person name="Jaffe A.L."/>
            <person name="Seitz K."/>
            <person name="Gong X."/>
            <person name="Baker B.J."/>
            <person name="Banfield J.F."/>
        </authorList>
    </citation>
    <scope>NUCLEOTIDE SEQUENCE</scope>
    <source>
        <strain evidence="3">RIFCSPLOWO2_01_FULL_58_19</strain>
    </source>
</reference>
<dbReference type="Pfam" id="PF03479">
    <property type="entry name" value="PCC"/>
    <property type="match status" value="1"/>
</dbReference>
<dbReference type="EMBL" id="DUGH01000062">
    <property type="protein sequence ID" value="HIH16257.1"/>
    <property type="molecule type" value="Genomic_DNA"/>
</dbReference>
<dbReference type="Proteomes" id="UP000678237">
    <property type="component" value="Unassembled WGS sequence"/>
</dbReference>
<gene>
    <name evidence="2" type="ORF">HA252_02530</name>
    <name evidence="3" type="ORF">J4203_03235</name>
</gene>
<dbReference type="Gene3D" id="3.30.1330.80">
    <property type="entry name" value="Hypothetical protein, similar to alpha- acetolactate decarboxylase, domain 2"/>
    <property type="match status" value="1"/>
</dbReference>
<evidence type="ECO:0000259" key="1">
    <source>
        <dbReference type="PROSITE" id="PS51742"/>
    </source>
</evidence>
<comment type="caution">
    <text evidence="2">The sequence shown here is derived from an EMBL/GenBank/DDBJ whole genome shotgun (WGS) entry which is preliminary data.</text>
</comment>
<feature type="domain" description="PPC" evidence="1">
    <location>
        <begin position="4"/>
        <end position="141"/>
    </location>
</feature>
<dbReference type="AlphaFoldDB" id="A0A7J4JJZ5"/>
<keyword evidence="2" id="KW-0238">DNA-binding</keyword>
<name>A0A7J4JJZ5_9ARCH</name>
<dbReference type="PANTHER" id="PTHR34988:SF1">
    <property type="entry name" value="DNA-BINDING PROTEIN"/>
    <property type="match status" value="1"/>
</dbReference>
<dbReference type="GO" id="GO:0003677">
    <property type="term" value="F:DNA binding"/>
    <property type="evidence" value="ECO:0007669"/>
    <property type="project" value="UniProtKB-KW"/>
</dbReference>
<reference evidence="3" key="2">
    <citation type="submission" date="2021-03" db="EMBL/GenBank/DDBJ databases">
        <authorList>
            <person name="Jaffe A."/>
        </authorList>
    </citation>
    <scope>NUCLEOTIDE SEQUENCE</scope>
    <source>
        <strain evidence="3">RIFCSPLOWO2_01_FULL_58_19</strain>
    </source>
</reference>
<proteinExistence type="predicted"/>
<dbReference type="PROSITE" id="PS51742">
    <property type="entry name" value="PPC"/>
    <property type="match status" value="1"/>
</dbReference>
<dbReference type="EMBL" id="JAGVWE010000003">
    <property type="protein sequence ID" value="MBS3062861.1"/>
    <property type="molecule type" value="Genomic_DNA"/>
</dbReference>
<organism evidence="2 4">
    <name type="scientific">Candidatus Iainarchaeum sp</name>
    <dbReference type="NCBI Taxonomy" id="3101447"/>
    <lineage>
        <taxon>Archaea</taxon>
        <taxon>Candidatus Iainarchaeota</taxon>
        <taxon>Candidatus Iainarchaeia</taxon>
        <taxon>Candidatus Iainarchaeales</taxon>
        <taxon>Candidatus Iainarchaeaceae</taxon>
        <taxon>Candidatus Iainarchaeum</taxon>
    </lineage>
</organism>
<evidence type="ECO:0000313" key="2">
    <source>
        <dbReference type="EMBL" id="HIH16257.1"/>
    </source>
</evidence>
<dbReference type="SUPFAM" id="SSF117856">
    <property type="entry name" value="AF0104/ALDC/Ptd012-like"/>
    <property type="match status" value="1"/>
</dbReference>
<dbReference type="Proteomes" id="UP000564964">
    <property type="component" value="Unassembled WGS sequence"/>
</dbReference>
<dbReference type="InterPro" id="IPR005175">
    <property type="entry name" value="PPC_dom"/>
</dbReference>
<protein>
    <submittedName>
        <fullName evidence="2">DNA-binding protein</fullName>
    </submittedName>
</protein>
<dbReference type="CDD" id="cd11378">
    <property type="entry name" value="DUF296"/>
    <property type="match status" value="1"/>
</dbReference>
<sequence length="142" mass="15675">MQSKMQGNLVFVRLFPGENVHASLEAVGRKHKLRTAVIASGLGAFGECELGYFVKKGEYLRRTWKEAVELVALSGLFSRNAEKGFDFHLHACIGDSGHKAWGGHLFNAVVHVTNEITLLASKARVYRKTEEATGLKGLYCKP</sequence>
<evidence type="ECO:0000313" key="3">
    <source>
        <dbReference type="EMBL" id="MBS3062861.1"/>
    </source>
</evidence>
<dbReference type="PANTHER" id="PTHR34988">
    <property type="entry name" value="PROTEIN, PUTATIVE-RELATED"/>
    <property type="match status" value="1"/>
</dbReference>